<feature type="transmembrane region" description="Helical" evidence="2">
    <location>
        <begin position="732"/>
        <end position="751"/>
    </location>
</feature>
<feature type="region of interest" description="Disordered" evidence="1">
    <location>
        <begin position="655"/>
        <end position="684"/>
    </location>
</feature>
<protein>
    <submittedName>
        <fullName evidence="4">Uncharacterized protein LOC117577312</fullName>
    </submittedName>
</protein>
<gene>
    <name evidence="4" type="primary">LOC117577312</name>
</gene>
<evidence type="ECO:0000313" key="4">
    <source>
        <dbReference type="RefSeq" id="XP_051859612.1"/>
    </source>
</evidence>
<dbReference type="Proteomes" id="UP000515160">
    <property type="component" value="Chromosome X"/>
</dbReference>
<feature type="region of interest" description="Disordered" evidence="1">
    <location>
        <begin position="293"/>
        <end position="412"/>
    </location>
</feature>
<evidence type="ECO:0000313" key="3">
    <source>
        <dbReference type="Proteomes" id="UP000515160"/>
    </source>
</evidence>
<keyword evidence="2" id="KW-0812">Transmembrane</keyword>
<reference evidence="4" key="1">
    <citation type="submission" date="2025-08" db="UniProtKB">
        <authorList>
            <consortium name="RefSeq"/>
        </authorList>
    </citation>
    <scope>IDENTIFICATION</scope>
    <source>
        <strain evidence="4">15112-1751.03</strain>
        <tissue evidence="4">Whole Adult</tissue>
    </source>
</reference>
<keyword evidence="2" id="KW-0472">Membrane</keyword>
<feature type="compositionally biased region" description="Basic and acidic residues" evidence="1">
    <location>
        <begin position="304"/>
        <end position="314"/>
    </location>
</feature>
<dbReference type="GeneID" id="117577312"/>
<feature type="compositionally biased region" description="Low complexity" evidence="1">
    <location>
        <begin position="674"/>
        <end position="684"/>
    </location>
</feature>
<feature type="region of interest" description="Disordered" evidence="1">
    <location>
        <begin position="98"/>
        <end position="159"/>
    </location>
</feature>
<dbReference type="OrthoDB" id="7872265at2759"/>
<feature type="compositionally biased region" description="Polar residues" evidence="1">
    <location>
        <begin position="387"/>
        <end position="409"/>
    </location>
</feature>
<dbReference type="AlphaFoldDB" id="A0A9C6T4B6"/>
<proteinExistence type="predicted"/>
<feature type="compositionally biased region" description="Low complexity" evidence="1">
    <location>
        <begin position="98"/>
        <end position="112"/>
    </location>
</feature>
<keyword evidence="3" id="KW-1185">Reference proteome</keyword>
<name>A0A9C6T4B6_DROAB</name>
<feature type="compositionally biased region" description="Low complexity" evidence="1">
    <location>
        <begin position="315"/>
        <end position="362"/>
    </location>
</feature>
<accession>A0A9C6T4B6</accession>
<organism evidence="3 4">
    <name type="scientific">Drosophila albomicans</name>
    <name type="common">Fruit fly</name>
    <dbReference type="NCBI Taxonomy" id="7291"/>
    <lineage>
        <taxon>Eukaryota</taxon>
        <taxon>Metazoa</taxon>
        <taxon>Ecdysozoa</taxon>
        <taxon>Arthropoda</taxon>
        <taxon>Hexapoda</taxon>
        <taxon>Insecta</taxon>
        <taxon>Pterygota</taxon>
        <taxon>Neoptera</taxon>
        <taxon>Endopterygota</taxon>
        <taxon>Diptera</taxon>
        <taxon>Brachycera</taxon>
        <taxon>Muscomorpha</taxon>
        <taxon>Ephydroidea</taxon>
        <taxon>Drosophilidae</taxon>
        <taxon>Drosophila</taxon>
    </lineage>
</organism>
<evidence type="ECO:0000256" key="1">
    <source>
        <dbReference type="SAM" id="MobiDB-lite"/>
    </source>
</evidence>
<dbReference type="RefSeq" id="XP_051859612.1">
    <property type="nucleotide sequence ID" value="XM_052003652.1"/>
</dbReference>
<feature type="compositionally biased region" description="Low complexity" evidence="1">
    <location>
        <begin position="372"/>
        <end position="386"/>
    </location>
</feature>
<feature type="compositionally biased region" description="Polar residues" evidence="1">
    <location>
        <begin position="61"/>
        <end position="80"/>
    </location>
</feature>
<sequence length="756" mass="84948">MNRTRFNHLRADRELEGLQQVPQMPQMPQQTPLSPVRKTTYTRAELLQRGPGAAATRSKRLSTLNPGNRQTSASDAAANRRTSNMTRAHFLPRVAQMGTNNLSNNNGLLNTGKLARDARKPPKSSSYLPSTFGAKLPQQQQHQQQQLLSGCSASSSLSNSSNDLRKIKLAKAFRLPDEQNKSFVYLCKPVKKVKELLMVRTLHNSVDNLLHESATDELSNECFNTMQLELPTLLATTTATAAAESDTCSYCSSLNLPHELAELSSAASSSYRGLLETQLQDVRTREQQLQQLAEQVQREQLSARGEKSREEKEQQQLTQQQSMNEQQQHQQGEQQSQQQSQKGQQQHQKGEQQSEQQQSLKEQQQHHKGEQQSEQQQSLKGQQHSLKGQQQPLFQSSTPQQHLSPQQPESLKEPSAKIDYVCHNIPTLQREIILLQQLGEKLEATLRANMQHAASVTATATATATATSLQPHSMPQSPHDSRTSFYTPRSTLTLFGCDAARLHIQELGWRRVQQQPSHVWQLARVLGCRCAYGCIREFRIETKTLTQLKTADETECFYLPLARDGSLQRTSFRKLRENPNVLLQQLRPLTPSRPFNLLEQDAMFFNSMMSHACVASKLPRETGGEQVQLALRHPPDDVARLLLVATVNATVQCEFPSPLPPPPPAEATSNPATKSKSLASLKSRPSLSRWKCRLAVMRQPPHLVARVRQETPLRPQRVELEPRVQTQLLKTVLVGIAQVAVFLVLIMAFSYPDIRC</sequence>
<keyword evidence="2" id="KW-1133">Transmembrane helix</keyword>
<evidence type="ECO:0000256" key="2">
    <source>
        <dbReference type="SAM" id="Phobius"/>
    </source>
</evidence>
<feature type="compositionally biased region" description="Low complexity" evidence="1">
    <location>
        <begin position="138"/>
        <end position="159"/>
    </location>
</feature>
<feature type="region of interest" description="Disordered" evidence="1">
    <location>
        <begin position="49"/>
        <end position="80"/>
    </location>
</feature>